<dbReference type="Gene3D" id="3.20.20.70">
    <property type="entry name" value="Aldolase class I"/>
    <property type="match status" value="1"/>
</dbReference>
<dbReference type="InterPro" id="IPR013785">
    <property type="entry name" value="Aldolase_TIM"/>
</dbReference>
<dbReference type="GO" id="GO:0051539">
    <property type="term" value="F:4 iron, 4 sulfur cluster binding"/>
    <property type="evidence" value="ECO:0007669"/>
    <property type="project" value="UniProtKB-KW"/>
</dbReference>
<dbReference type="InterPro" id="IPR007197">
    <property type="entry name" value="rSAM"/>
</dbReference>
<dbReference type="SFLD" id="SFLDG01070">
    <property type="entry name" value="PLP-dependent"/>
    <property type="match status" value="1"/>
</dbReference>
<evidence type="ECO:0000256" key="7">
    <source>
        <dbReference type="ARBA" id="ARBA00022898"/>
    </source>
</evidence>
<keyword evidence="5" id="KW-0949">S-adenosyl-L-methionine</keyword>
<dbReference type="GO" id="GO:0046872">
    <property type="term" value="F:metal ion binding"/>
    <property type="evidence" value="ECO:0007669"/>
    <property type="project" value="UniProtKB-KW"/>
</dbReference>
<evidence type="ECO:0000256" key="3">
    <source>
        <dbReference type="ARBA" id="ARBA00008703"/>
    </source>
</evidence>
<evidence type="ECO:0000256" key="9">
    <source>
        <dbReference type="ARBA" id="ARBA00023014"/>
    </source>
</evidence>
<dbReference type="SUPFAM" id="SSF102114">
    <property type="entry name" value="Radical SAM enzymes"/>
    <property type="match status" value="1"/>
</dbReference>
<reference evidence="10 11" key="1">
    <citation type="submission" date="2018-08" db="EMBL/GenBank/DDBJ databases">
        <title>Paraburkholderia sp. DHOM06 isolated from forest soil.</title>
        <authorList>
            <person name="Gao Z.-H."/>
            <person name="Qiu L.-H."/>
        </authorList>
    </citation>
    <scope>NUCLEOTIDE SEQUENCE [LARGE SCALE GENOMIC DNA]</scope>
    <source>
        <strain evidence="10 11">DHOM06</strain>
    </source>
</reference>
<evidence type="ECO:0000256" key="1">
    <source>
        <dbReference type="ARBA" id="ARBA00001933"/>
    </source>
</evidence>
<evidence type="ECO:0000256" key="6">
    <source>
        <dbReference type="ARBA" id="ARBA00022723"/>
    </source>
</evidence>
<comment type="cofactor">
    <cofactor evidence="2">
        <name>[4Fe-4S] cluster</name>
        <dbReference type="ChEBI" id="CHEBI:49883"/>
    </cofactor>
</comment>
<proteinExistence type="inferred from homology"/>
<protein>
    <submittedName>
        <fullName evidence="10">Lysine 2,3-aminomutase</fullName>
    </submittedName>
</protein>
<keyword evidence="11" id="KW-1185">Reference proteome</keyword>
<keyword evidence="6" id="KW-0479">Metal-binding</keyword>
<evidence type="ECO:0000313" key="11">
    <source>
        <dbReference type="Proteomes" id="UP000256838"/>
    </source>
</evidence>
<dbReference type="InterPro" id="IPR058240">
    <property type="entry name" value="rSAM_sf"/>
</dbReference>
<accession>A0A3D8JRX6</accession>
<dbReference type="Proteomes" id="UP000256838">
    <property type="component" value="Unassembled WGS sequence"/>
</dbReference>
<dbReference type="SFLD" id="SFLDS00029">
    <property type="entry name" value="Radical_SAM"/>
    <property type="match status" value="1"/>
</dbReference>
<dbReference type="AlphaFoldDB" id="A0A3D8JRX6"/>
<dbReference type="GO" id="GO:0003824">
    <property type="term" value="F:catalytic activity"/>
    <property type="evidence" value="ECO:0007669"/>
    <property type="project" value="InterPro"/>
</dbReference>
<comment type="caution">
    <text evidence="10">The sequence shown here is derived from an EMBL/GenBank/DDBJ whole genome shotgun (WGS) entry which is preliminary data.</text>
</comment>
<dbReference type="EMBL" id="QRGA01000017">
    <property type="protein sequence ID" value="RDU95768.1"/>
    <property type="molecule type" value="Genomic_DNA"/>
</dbReference>
<dbReference type="InterPro" id="IPR003739">
    <property type="entry name" value="Lys_aminomutase/Glu_NH3_mut"/>
</dbReference>
<dbReference type="PANTHER" id="PTHR30538:SF0">
    <property type="entry name" value="L-LYSINE 2,3-AMINOMUTASE AQ_1632-RELATED"/>
    <property type="match status" value="1"/>
</dbReference>
<dbReference type="OrthoDB" id="9768064at2"/>
<comment type="similarity">
    <text evidence="3">Belongs to the radical SAM superfamily. KamA family.</text>
</comment>
<keyword evidence="8" id="KW-0408">Iron</keyword>
<evidence type="ECO:0000256" key="5">
    <source>
        <dbReference type="ARBA" id="ARBA00022691"/>
    </source>
</evidence>
<evidence type="ECO:0000256" key="2">
    <source>
        <dbReference type="ARBA" id="ARBA00001966"/>
    </source>
</evidence>
<evidence type="ECO:0000256" key="8">
    <source>
        <dbReference type="ARBA" id="ARBA00023004"/>
    </source>
</evidence>
<keyword evidence="7" id="KW-0663">Pyridoxal phosphate</keyword>
<comment type="cofactor">
    <cofactor evidence="1">
        <name>pyridoxal 5'-phosphate</name>
        <dbReference type="ChEBI" id="CHEBI:597326"/>
    </cofactor>
</comment>
<evidence type="ECO:0000256" key="4">
    <source>
        <dbReference type="ARBA" id="ARBA00022485"/>
    </source>
</evidence>
<keyword evidence="4" id="KW-0004">4Fe-4S</keyword>
<organism evidence="10 11">
    <name type="scientific">Trinickia dinghuensis</name>
    <dbReference type="NCBI Taxonomy" id="2291023"/>
    <lineage>
        <taxon>Bacteria</taxon>
        <taxon>Pseudomonadati</taxon>
        <taxon>Pseudomonadota</taxon>
        <taxon>Betaproteobacteria</taxon>
        <taxon>Burkholderiales</taxon>
        <taxon>Burkholderiaceae</taxon>
        <taxon>Trinickia</taxon>
    </lineage>
</organism>
<name>A0A3D8JRX6_9BURK</name>
<sequence>MSNDALPVKFKPYTRQTISQAPQWSFLSTELREAVQVVSRVLPFRTNQYVMDELIDWTNIPNDPIYRLTFPHPDMLSPAEYSHLRDLVLVKKDEAAIEEAVRAIRMKMNPHPAGQMTHNVPFLDGQPVNGLQHKYKETVLFFPSAGQTCHAYCTFCFRWPQFVGMDDLKFDARESNELVAYLKQHPEVTDVLITGGDPLIMNTRSLAGYIEPLLAPELSHIQNIRIGTKSVSYWPQRFVTDKDSDDLMRLFDKVVAAGKNLAIMGHYNHPAELRPVIAQRAVKRIFSSGATLRMQAPLIRHINEDSKGWAELWTTGVRLGAIPYYMFVERDTGPSHYFQLPLAKAYEIFQAAYQTVSGLARTVRGPSMSAFPGKVVIDGIVEIAGEKVFALQFLQARNPDWVRRPFYAKFDPAATWLHDLKPAFGAKKFFFEEESVANIAIARHAGRHVPGVSAEPAPAIALASNG</sequence>
<evidence type="ECO:0000313" key="10">
    <source>
        <dbReference type="EMBL" id="RDU95768.1"/>
    </source>
</evidence>
<gene>
    <name evidence="10" type="ORF">DWV00_26235</name>
</gene>
<keyword evidence="9" id="KW-0411">Iron-sulfur</keyword>
<dbReference type="RefSeq" id="WP_115536544.1">
    <property type="nucleotide sequence ID" value="NZ_QRGA01000017.1"/>
</dbReference>
<dbReference type="PANTHER" id="PTHR30538">
    <property type="entry name" value="LYSINE 2,3-AMINOMUTASE-RELATED"/>
    <property type="match status" value="1"/>
</dbReference>